<gene>
    <name evidence="1" type="ORF">C6V83_09560</name>
</gene>
<organism evidence="1 2">
    <name type="scientific">Gordonia iterans</name>
    <dbReference type="NCBI Taxonomy" id="1004901"/>
    <lineage>
        <taxon>Bacteria</taxon>
        <taxon>Bacillati</taxon>
        <taxon>Actinomycetota</taxon>
        <taxon>Actinomycetes</taxon>
        <taxon>Mycobacteriales</taxon>
        <taxon>Gordoniaceae</taxon>
        <taxon>Gordonia</taxon>
    </lineage>
</organism>
<dbReference type="EMBL" id="CP027433">
    <property type="protein sequence ID" value="AVM00482.1"/>
    <property type="molecule type" value="Genomic_DNA"/>
</dbReference>
<accession>A0A2S0KFL3</accession>
<evidence type="ECO:0000313" key="2">
    <source>
        <dbReference type="Proteomes" id="UP000239814"/>
    </source>
</evidence>
<name>A0A2S0KFL3_9ACTN</name>
<reference evidence="1 2" key="1">
    <citation type="submission" date="2018-03" db="EMBL/GenBank/DDBJ databases">
        <title>Characteristics and genome of n-alkane degrading marine bacteria Gordonia iterans isolated from crude oil contaminated in Tae-an, South Korea.</title>
        <authorList>
            <person name="Lee S.-S."/>
            <person name="Kim H."/>
        </authorList>
    </citation>
    <scope>NUCLEOTIDE SEQUENCE [LARGE SCALE GENOMIC DNA]</scope>
    <source>
        <strain evidence="1 2">Co17</strain>
    </source>
</reference>
<proteinExistence type="predicted"/>
<dbReference type="Proteomes" id="UP000239814">
    <property type="component" value="Chromosome"/>
</dbReference>
<dbReference type="KEGG" id="git:C6V83_09560"/>
<protein>
    <submittedName>
        <fullName evidence="1">Uncharacterized protein</fullName>
    </submittedName>
</protein>
<evidence type="ECO:0000313" key="1">
    <source>
        <dbReference type="EMBL" id="AVM00482.1"/>
    </source>
</evidence>
<keyword evidence="2" id="KW-1185">Reference proteome</keyword>
<dbReference type="AlphaFoldDB" id="A0A2S0KFL3"/>
<sequence>MVVLVDVVEFAVPGRAVAAGDRAGLEQGAHEDVECGGGPVGVGGLGGAFDQDRCLGWFVGGAELVQVEVADGGVGALGEVAGVFGAEDAVAVEVARLVVVAVEGRPCRPRSGRRGPTACCGRRAP</sequence>